<dbReference type="EMBL" id="MK250085">
    <property type="protein sequence ID" value="QDY51878.1"/>
    <property type="molecule type" value="Genomic_DNA"/>
</dbReference>
<organism evidence="1">
    <name type="scientific">Mimiviridae sp. ChoanoV1</name>
    <dbReference type="NCBI Taxonomy" id="2596887"/>
    <lineage>
        <taxon>Viruses</taxon>
        <taxon>Varidnaviria</taxon>
        <taxon>Bamfordvirae</taxon>
        <taxon>Nucleocytoviricota</taxon>
        <taxon>Megaviricetes</taxon>
        <taxon>Imitervirales</taxon>
        <taxon>Schizomimiviridae</taxon>
    </lineage>
</organism>
<proteinExistence type="predicted"/>
<sequence>MNNQTFEYFQDHSNENNYNSKDYNNYKTWINIKNGQTQISFIDEFNNIQTVNFPLNKLKIETDCKKILPKN</sequence>
<name>A0A5B8IEX0_9VIRU</name>
<gene>
    <name evidence="1" type="ORF">1_263</name>
</gene>
<protein>
    <submittedName>
        <fullName evidence="1">Uncharacterized protein</fullName>
    </submittedName>
</protein>
<accession>A0A5B8IEX0</accession>
<reference evidence="1" key="1">
    <citation type="submission" date="2018-11" db="EMBL/GenBank/DDBJ databases">
        <title>A distinct lineage of giant viruses engineers rhodopsin photosystems in predatory marine eukaryotes.</title>
        <authorList>
            <person name="Needham D.M."/>
            <person name="Yoshizawa S."/>
            <person name="Hosaka T."/>
            <person name="Poirier C."/>
            <person name="Choi C.-J."/>
            <person name="Hehenberger E."/>
            <person name="Irwin N.A.T."/>
            <person name="Wilken S."/>
            <person name="Yung C.-M."/>
            <person name="Bachy C."/>
            <person name="Kurihara R."/>
            <person name="Nakajima Y."/>
            <person name="Kojima K."/>
            <person name="Kimura-Someya T."/>
            <person name="Leonard G."/>
            <person name="Malmstrom R.R."/>
            <person name="Mende D."/>
            <person name="Olson D.K."/>
            <person name="Sudo Y."/>
            <person name="Sudek S."/>
            <person name="Richards T.A."/>
            <person name="DeLong E.F."/>
            <person name="Keeling P.J."/>
            <person name="Santoro A.E."/>
            <person name="Shirouzu M."/>
            <person name="Iwasaki W."/>
            <person name="Worden A.Z."/>
        </authorList>
    </citation>
    <scope>NUCLEOTIDE SEQUENCE</scope>
</reference>
<evidence type="ECO:0000313" key="1">
    <source>
        <dbReference type="EMBL" id="QDY51878.1"/>
    </source>
</evidence>